<organism evidence="2 3">
    <name type="scientific">Apatococcus fuscideae</name>
    <dbReference type="NCBI Taxonomy" id="2026836"/>
    <lineage>
        <taxon>Eukaryota</taxon>
        <taxon>Viridiplantae</taxon>
        <taxon>Chlorophyta</taxon>
        <taxon>core chlorophytes</taxon>
        <taxon>Trebouxiophyceae</taxon>
        <taxon>Chlorellales</taxon>
        <taxon>Chlorellaceae</taxon>
        <taxon>Apatococcus</taxon>
    </lineage>
</organism>
<proteinExistence type="predicted"/>
<sequence>MQHLQAAFLCCLIILVSGLHAQHPCTDKDLTSCESDPACSPCRLSAKTFECLEQGTLGSTPCLPLAAPSDCHKVSTAESCQSAGCEWCESAAVGNSCYTEDEAKRLPSAIFSCQSSDAAS</sequence>
<comment type="caution">
    <text evidence="2">The sequence shown here is derived from an EMBL/GenBank/DDBJ whole genome shotgun (WGS) entry which is preliminary data.</text>
</comment>
<dbReference type="Proteomes" id="UP001485043">
    <property type="component" value="Unassembled WGS sequence"/>
</dbReference>
<protein>
    <submittedName>
        <fullName evidence="2">Uncharacterized protein</fullName>
    </submittedName>
</protein>
<keyword evidence="1" id="KW-0732">Signal</keyword>
<gene>
    <name evidence="2" type="ORF">WJX84_000492</name>
</gene>
<feature type="signal peptide" evidence="1">
    <location>
        <begin position="1"/>
        <end position="21"/>
    </location>
</feature>
<dbReference type="EMBL" id="JALJOV010000505">
    <property type="protein sequence ID" value="KAK9863178.1"/>
    <property type="molecule type" value="Genomic_DNA"/>
</dbReference>
<evidence type="ECO:0000256" key="1">
    <source>
        <dbReference type="SAM" id="SignalP"/>
    </source>
</evidence>
<feature type="chain" id="PRO_5043878483" evidence="1">
    <location>
        <begin position="22"/>
        <end position="120"/>
    </location>
</feature>
<evidence type="ECO:0000313" key="2">
    <source>
        <dbReference type="EMBL" id="KAK9863178.1"/>
    </source>
</evidence>
<dbReference type="AlphaFoldDB" id="A0AAW1T2T0"/>
<keyword evidence="3" id="KW-1185">Reference proteome</keyword>
<evidence type="ECO:0000313" key="3">
    <source>
        <dbReference type="Proteomes" id="UP001485043"/>
    </source>
</evidence>
<accession>A0AAW1T2T0</accession>
<reference evidence="2 3" key="1">
    <citation type="journal article" date="2024" name="Nat. Commun.">
        <title>Phylogenomics reveals the evolutionary origins of lichenization in chlorophyte algae.</title>
        <authorList>
            <person name="Puginier C."/>
            <person name="Libourel C."/>
            <person name="Otte J."/>
            <person name="Skaloud P."/>
            <person name="Haon M."/>
            <person name="Grisel S."/>
            <person name="Petersen M."/>
            <person name="Berrin J.G."/>
            <person name="Delaux P.M."/>
            <person name="Dal Grande F."/>
            <person name="Keller J."/>
        </authorList>
    </citation>
    <scope>NUCLEOTIDE SEQUENCE [LARGE SCALE GENOMIC DNA]</scope>
    <source>
        <strain evidence="2 3">SAG 2523</strain>
    </source>
</reference>
<name>A0AAW1T2T0_9CHLO</name>